<dbReference type="GO" id="GO:0016020">
    <property type="term" value="C:membrane"/>
    <property type="evidence" value="ECO:0007669"/>
    <property type="project" value="TreeGrafter"/>
</dbReference>
<dbReference type="GO" id="GO:0005094">
    <property type="term" value="F:Rho GDP-dissociation inhibitor activity"/>
    <property type="evidence" value="ECO:0007669"/>
    <property type="project" value="InterPro"/>
</dbReference>
<feature type="coiled-coil region" evidence="4">
    <location>
        <begin position="3"/>
        <end position="30"/>
    </location>
</feature>
<comment type="caution">
    <text evidence="5">The sequence shown here is derived from an EMBL/GenBank/DDBJ whole genome shotgun (WGS) entry which is preliminary data.</text>
</comment>
<evidence type="ECO:0000256" key="2">
    <source>
        <dbReference type="ARBA" id="ARBA00009758"/>
    </source>
</evidence>
<dbReference type="GO" id="GO:0007266">
    <property type="term" value="P:Rho protein signal transduction"/>
    <property type="evidence" value="ECO:0007669"/>
    <property type="project" value="InterPro"/>
</dbReference>
<evidence type="ECO:0008006" key="7">
    <source>
        <dbReference type="Google" id="ProtNLM"/>
    </source>
</evidence>
<keyword evidence="3" id="KW-0963">Cytoplasm</keyword>
<dbReference type="Pfam" id="PF02115">
    <property type="entry name" value="Rho_GDI"/>
    <property type="match status" value="1"/>
</dbReference>
<dbReference type="Gene3D" id="2.70.50.30">
    <property type="entry name" value="Coagulation Factor XIII, subunit A, domain 1"/>
    <property type="match status" value="1"/>
</dbReference>
<gene>
    <name evidence="5" type="ORF">KIN20_022455</name>
</gene>
<evidence type="ECO:0000313" key="5">
    <source>
        <dbReference type="EMBL" id="KAJ1362780.1"/>
    </source>
</evidence>
<dbReference type="InterPro" id="IPR000406">
    <property type="entry name" value="Rho_GDI"/>
</dbReference>
<evidence type="ECO:0000256" key="1">
    <source>
        <dbReference type="ARBA" id="ARBA00004496"/>
    </source>
</evidence>
<organism evidence="5 6">
    <name type="scientific">Parelaphostrongylus tenuis</name>
    <name type="common">Meningeal worm</name>
    <dbReference type="NCBI Taxonomy" id="148309"/>
    <lineage>
        <taxon>Eukaryota</taxon>
        <taxon>Metazoa</taxon>
        <taxon>Ecdysozoa</taxon>
        <taxon>Nematoda</taxon>
        <taxon>Chromadorea</taxon>
        <taxon>Rhabditida</taxon>
        <taxon>Rhabditina</taxon>
        <taxon>Rhabditomorpha</taxon>
        <taxon>Strongyloidea</taxon>
        <taxon>Metastrongylidae</taxon>
        <taxon>Parelaphostrongylus</taxon>
    </lineage>
</organism>
<dbReference type="Proteomes" id="UP001196413">
    <property type="component" value="Unassembled WGS sequence"/>
</dbReference>
<dbReference type="EMBL" id="JAHQIW010004527">
    <property type="protein sequence ID" value="KAJ1362780.1"/>
    <property type="molecule type" value="Genomic_DNA"/>
</dbReference>
<dbReference type="AlphaFoldDB" id="A0AAD5MQC8"/>
<dbReference type="GO" id="GO:0005829">
    <property type="term" value="C:cytosol"/>
    <property type="evidence" value="ECO:0007669"/>
    <property type="project" value="TreeGrafter"/>
</dbReference>
<sequence>MLLENQKRVLLHLQKENEDLRRRLSLAVRDTVKKTDIKSNDEKERERSPSVDSYPVIDNDPRAVIPVTLNLLVEGENHEPMQLFSSGAARGANFRVMEGIHCRLRLDFFVQREGVKDLRYIQEVSQFFRVTRSHYFLGDYTAGYGIHTYTLEPEISPKGILRRGTYTIKSQFVDGDGNKYLTWDWQLKVVKRL</sequence>
<dbReference type="SUPFAM" id="SSF81296">
    <property type="entry name" value="E set domains"/>
    <property type="match status" value="1"/>
</dbReference>
<comment type="similarity">
    <text evidence="2">Belongs to the Rho GDI family.</text>
</comment>
<reference evidence="5" key="1">
    <citation type="submission" date="2021-06" db="EMBL/GenBank/DDBJ databases">
        <title>Parelaphostrongylus tenuis whole genome reference sequence.</title>
        <authorList>
            <person name="Garwood T.J."/>
            <person name="Larsen P.A."/>
            <person name="Fountain-Jones N.M."/>
            <person name="Garbe J.R."/>
            <person name="Macchietto M.G."/>
            <person name="Kania S.A."/>
            <person name="Gerhold R.W."/>
            <person name="Richards J.E."/>
            <person name="Wolf T.M."/>
        </authorList>
    </citation>
    <scope>NUCLEOTIDE SEQUENCE</scope>
    <source>
        <strain evidence="5">MNPRO001-30</strain>
        <tissue evidence="5">Meninges</tissue>
    </source>
</reference>
<keyword evidence="4" id="KW-0175">Coiled coil</keyword>
<accession>A0AAD5MQC8</accession>
<name>A0AAD5MQC8_PARTN</name>
<evidence type="ECO:0000313" key="6">
    <source>
        <dbReference type="Proteomes" id="UP001196413"/>
    </source>
</evidence>
<dbReference type="PANTHER" id="PTHR10980:SF3">
    <property type="entry name" value="LD16419P"/>
    <property type="match status" value="1"/>
</dbReference>
<dbReference type="InterPro" id="IPR014756">
    <property type="entry name" value="Ig_E-set"/>
</dbReference>
<evidence type="ECO:0000256" key="4">
    <source>
        <dbReference type="SAM" id="Coils"/>
    </source>
</evidence>
<comment type="subcellular location">
    <subcellularLocation>
        <location evidence="1">Cytoplasm</location>
    </subcellularLocation>
</comment>
<proteinExistence type="inferred from homology"/>
<keyword evidence="6" id="KW-1185">Reference proteome</keyword>
<evidence type="ECO:0000256" key="3">
    <source>
        <dbReference type="ARBA" id="ARBA00022490"/>
    </source>
</evidence>
<dbReference type="InterPro" id="IPR024792">
    <property type="entry name" value="RhoGDI_dom_sf"/>
</dbReference>
<dbReference type="PANTHER" id="PTHR10980">
    <property type="entry name" value="RHO GDP-DISSOCIATION INHIBITOR"/>
    <property type="match status" value="1"/>
</dbReference>
<protein>
    <recommendedName>
        <fullName evidence="7">Rho GDP-dissociation inhibitor 1-like</fullName>
    </recommendedName>
</protein>